<evidence type="ECO:0000313" key="9">
    <source>
        <dbReference type="EMBL" id="BDR93242.1"/>
    </source>
</evidence>
<gene>
    <name evidence="7 10" type="primary">hutI</name>
    <name evidence="10" type="ORF">GCM10007112_14430</name>
    <name evidence="9" type="ORF">Vsou_23350</name>
</gene>
<dbReference type="AlphaFoldDB" id="A0A830E209"/>
<comment type="pathway">
    <text evidence="7">Amino-acid degradation; L-histidine degradation into L-glutamate; N-formimidoyl-L-glutamate from L-histidine: step 3/3.</text>
</comment>
<feature type="domain" description="Amidohydrolase-related" evidence="8">
    <location>
        <begin position="68"/>
        <end position="400"/>
    </location>
</feature>
<reference evidence="10" key="2">
    <citation type="submission" date="2020-09" db="EMBL/GenBank/DDBJ databases">
        <authorList>
            <person name="Sun Q."/>
            <person name="Ohkuma M."/>
        </authorList>
    </citation>
    <scope>NUCLEOTIDE SEQUENCE</scope>
    <source>
        <strain evidence="10">JCM 11219</strain>
    </source>
</reference>
<reference evidence="10" key="1">
    <citation type="journal article" date="2014" name="Int. J. Syst. Evol. Microbiol.">
        <title>Complete genome sequence of Corynebacterium casei LMG S-19264T (=DSM 44701T), isolated from a smear-ripened cheese.</title>
        <authorList>
            <consortium name="US DOE Joint Genome Institute (JGI-PGF)"/>
            <person name="Walter F."/>
            <person name="Albersmeier A."/>
            <person name="Kalinowski J."/>
            <person name="Ruckert C."/>
        </authorList>
    </citation>
    <scope>NUCLEOTIDE SEQUENCE</scope>
    <source>
        <strain evidence="10">JCM 11219</strain>
    </source>
</reference>
<keyword evidence="12" id="KW-1185">Reference proteome</keyword>
<dbReference type="Gene3D" id="2.30.40.10">
    <property type="entry name" value="Urease, subunit C, domain 1"/>
    <property type="match status" value="1"/>
</dbReference>
<feature type="binding site" evidence="7">
    <location>
        <position position="79"/>
    </location>
    <ligand>
        <name>Zn(2+)</name>
        <dbReference type="ChEBI" id="CHEBI:29105"/>
    </ligand>
</feature>
<organism evidence="10 11">
    <name type="scientific">Vulcanisaeta souniana JCM 11219</name>
    <dbReference type="NCBI Taxonomy" id="1293586"/>
    <lineage>
        <taxon>Archaea</taxon>
        <taxon>Thermoproteota</taxon>
        <taxon>Thermoprotei</taxon>
        <taxon>Thermoproteales</taxon>
        <taxon>Thermoproteaceae</taxon>
        <taxon>Vulcanisaeta</taxon>
    </lineage>
</organism>
<feature type="binding site" evidence="7">
    <location>
        <position position="149"/>
    </location>
    <ligand>
        <name>4-imidazolone-5-propanoate</name>
        <dbReference type="ChEBI" id="CHEBI:77893"/>
    </ligand>
</feature>
<evidence type="ECO:0000256" key="4">
    <source>
        <dbReference type="ARBA" id="ARBA00022808"/>
    </source>
</evidence>
<feature type="binding site" evidence="7">
    <location>
        <position position="181"/>
    </location>
    <ligand>
        <name>4-imidazolone-5-propanoate</name>
        <dbReference type="ChEBI" id="CHEBI:77893"/>
    </ligand>
</feature>
<keyword evidence="5 7" id="KW-0862">Zinc</keyword>
<evidence type="ECO:0000256" key="1">
    <source>
        <dbReference type="ARBA" id="ARBA00012864"/>
    </source>
</evidence>
<evidence type="ECO:0000256" key="5">
    <source>
        <dbReference type="ARBA" id="ARBA00022833"/>
    </source>
</evidence>
<feature type="binding site" evidence="7">
    <location>
        <position position="316"/>
    </location>
    <ligand>
        <name>Zn(2+)</name>
        <dbReference type="ChEBI" id="CHEBI:29105"/>
    </ligand>
</feature>
<keyword evidence="2 7" id="KW-0479">Metal-binding</keyword>
<dbReference type="GO" id="GO:0019556">
    <property type="term" value="P:L-histidine catabolic process to glutamate and formamide"/>
    <property type="evidence" value="ECO:0007669"/>
    <property type="project" value="UniProtKB-UniRule"/>
</dbReference>
<dbReference type="PANTHER" id="PTHR42752">
    <property type="entry name" value="IMIDAZOLONEPROPIONASE"/>
    <property type="match status" value="1"/>
</dbReference>
<keyword evidence="7" id="KW-0963">Cytoplasm</keyword>
<dbReference type="Proteomes" id="UP001060771">
    <property type="component" value="Chromosome"/>
</dbReference>
<name>A0A830E209_9CREN</name>
<evidence type="ECO:0000313" key="12">
    <source>
        <dbReference type="Proteomes" id="UP001060771"/>
    </source>
</evidence>
<dbReference type="NCBIfam" id="TIGR01224">
    <property type="entry name" value="hutI"/>
    <property type="match status" value="1"/>
</dbReference>
<evidence type="ECO:0000313" key="10">
    <source>
        <dbReference type="EMBL" id="GGI78684.1"/>
    </source>
</evidence>
<evidence type="ECO:0000259" key="8">
    <source>
        <dbReference type="Pfam" id="PF01979"/>
    </source>
</evidence>
<comment type="subcellular location">
    <subcellularLocation>
        <location evidence="7">Cytoplasm</location>
    </subcellularLocation>
</comment>
<dbReference type="Proteomes" id="UP000657075">
    <property type="component" value="Unassembled WGS sequence"/>
</dbReference>
<comment type="caution">
    <text evidence="7">Lacks conserved residue(s) required for the propagation of feature annotation.</text>
</comment>
<reference evidence="12" key="3">
    <citation type="submission" date="2022-09" db="EMBL/GenBank/DDBJ databases">
        <title>Complete genome sequence of Vulcanisaeta souniana.</title>
        <authorList>
            <person name="Kato S."/>
            <person name="Itoh T."/>
            <person name="Ohkuma M."/>
        </authorList>
    </citation>
    <scope>NUCLEOTIDE SEQUENCE [LARGE SCALE GENOMIC DNA]</scope>
    <source>
        <strain evidence="12">JCM 11219</strain>
    </source>
</reference>
<dbReference type="RefSeq" id="WP_188603333.1">
    <property type="nucleotide sequence ID" value="NZ_AP026830.1"/>
</dbReference>
<dbReference type="InterPro" id="IPR011059">
    <property type="entry name" value="Metal-dep_hydrolase_composite"/>
</dbReference>
<dbReference type="UniPathway" id="UPA00379">
    <property type="reaction ID" value="UER00551"/>
</dbReference>
<feature type="binding site" evidence="7">
    <location>
        <position position="77"/>
    </location>
    <ligand>
        <name>Fe(3+)</name>
        <dbReference type="ChEBI" id="CHEBI:29034"/>
    </ligand>
</feature>
<dbReference type="InterPro" id="IPR006680">
    <property type="entry name" value="Amidohydro-rel"/>
</dbReference>
<dbReference type="GeneID" id="76207877"/>
<dbReference type="GO" id="GO:0050480">
    <property type="term" value="F:imidazolonepropionase activity"/>
    <property type="evidence" value="ECO:0007669"/>
    <property type="project" value="UniProtKB-UniRule"/>
</dbReference>
<dbReference type="HAMAP" id="MF_00372">
    <property type="entry name" value="HutI"/>
    <property type="match status" value="1"/>
</dbReference>
<feature type="binding site" evidence="7">
    <location>
        <position position="79"/>
    </location>
    <ligand>
        <name>Fe(3+)</name>
        <dbReference type="ChEBI" id="CHEBI:29034"/>
    </ligand>
</feature>
<dbReference type="InterPro" id="IPR005920">
    <property type="entry name" value="HutI"/>
</dbReference>
<feature type="binding site" evidence="7">
    <location>
        <position position="241"/>
    </location>
    <ligand>
        <name>Zn(2+)</name>
        <dbReference type="ChEBI" id="CHEBI:29105"/>
    </ligand>
</feature>
<dbReference type="SUPFAM" id="SSF51556">
    <property type="entry name" value="Metallo-dependent hydrolases"/>
    <property type="match status" value="1"/>
</dbReference>
<evidence type="ECO:0000256" key="2">
    <source>
        <dbReference type="ARBA" id="ARBA00022723"/>
    </source>
</evidence>
<feature type="binding site" evidence="7">
    <location>
        <position position="77"/>
    </location>
    <ligand>
        <name>Zn(2+)</name>
        <dbReference type="ChEBI" id="CHEBI:29105"/>
    </ligand>
</feature>
<dbReference type="SUPFAM" id="SSF51338">
    <property type="entry name" value="Composite domain of metallo-dependent hydrolases"/>
    <property type="match status" value="1"/>
</dbReference>
<evidence type="ECO:0000256" key="6">
    <source>
        <dbReference type="ARBA" id="ARBA00023004"/>
    </source>
</evidence>
<comment type="function">
    <text evidence="7">Catalyzes the hydrolytic cleavage of the carbon-nitrogen bond in imidazolone-5-propanoate to yield N-formimidoyl-L-glutamate. It is the third step in the universal histidine degradation pathway.</text>
</comment>
<feature type="binding site" evidence="7">
    <location>
        <position position="149"/>
    </location>
    <ligand>
        <name>N-formimidoyl-L-glutamate</name>
        <dbReference type="ChEBI" id="CHEBI:58928"/>
    </ligand>
</feature>
<keyword evidence="4 7" id="KW-0369">Histidine metabolism</keyword>
<proteinExistence type="inferred from homology"/>
<feature type="binding site" evidence="7">
    <location>
        <position position="244"/>
    </location>
    <ligand>
        <name>4-imidazolone-5-propanoate</name>
        <dbReference type="ChEBI" id="CHEBI:77893"/>
    </ligand>
</feature>
<dbReference type="EMBL" id="BMNM01000005">
    <property type="protein sequence ID" value="GGI78684.1"/>
    <property type="molecule type" value="Genomic_DNA"/>
</dbReference>
<evidence type="ECO:0000256" key="3">
    <source>
        <dbReference type="ARBA" id="ARBA00022801"/>
    </source>
</evidence>
<dbReference type="InterPro" id="IPR032466">
    <property type="entry name" value="Metal_Hydrolase"/>
</dbReference>
<dbReference type="Gene3D" id="3.20.20.140">
    <property type="entry name" value="Metal-dependent hydrolases"/>
    <property type="match status" value="1"/>
</dbReference>
<comment type="similarity">
    <text evidence="7">Belongs to the metallo-dependent hydrolases superfamily. HutI family.</text>
</comment>
<evidence type="ECO:0000313" key="11">
    <source>
        <dbReference type="Proteomes" id="UP000657075"/>
    </source>
</evidence>
<dbReference type="GO" id="GO:0008270">
    <property type="term" value="F:zinc ion binding"/>
    <property type="evidence" value="ECO:0007669"/>
    <property type="project" value="UniProtKB-UniRule"/>
</dbReference>
<keyword evidence="3 7" id="KW-0378">Hydrolase</keyword>
<dbReference type="GO" id="GO:0005737">
    <property type="term" value="C:cytoplasm"/>
    <property type="evidence" value="ECO:0007669"/>
    <property type="project" value="UniProtKB-SubCell"/>
</dbReference>
<dbReference type="Pfam" id="PF01979">
    <property type="entry name" value="Amidohydro_1"/>
    <property type="match status" value="1"/>
</dbReference>
<keyword evidence="6 7" id="KW-0408">Iron</keyword>
<feature type="binding site" evidence="7">
    <location>
        <position position="241"/>
    </location>
    <ligand>
        <name>Fe(3+)</name>
        <dbReference type="ChEBI" id="CHEBI:29034"/>
    </ligand>
</feature>
<feature type="binding site" evidence="7">
    <location>
        <position position="316"/>
    </location>
    <ligand>
        <name>Fe(3+)</name>
        <dbReference type="ChEBI" id="CHEBI:29034"/>
    </ligand>
</feature>
<dbReference type="EMBL" id="AP026830">
    <property type="protein sequence ID" value="BDR93242.1"/>
    <property type="molecule type" value="Genomic_DNA"/>
</dbReference>
<dbReference type="EC" id="3.5.2.7" evidence="1 7"/>
<comment type="catalytic activity">
    <reaction evidence="7">
        <text>4-imidazolone-5-propanoate + H2O = N-formimidoyl-L-glutamate</text>
        <dbReference type="Rhea" id="RHEA:23660"/>
        <dbReference type="ChEBI" id="CHEBI:15377"/>
        <dbReference type="ChEBI" id="CHEBI:58928"/>
        <dbReference type="ChEBI" id="CHEBI:77893"/>
        <dbReference type="EC" id="3.5.2.7"/>
    </reaction>
</comment>
<evidence type="ECO:0000256" key="7">
    <source>
        <dbReference type="HAMAP-Rule" id="MF_00372"/>
    </source>
</evidence>
<sequence length="416" mass="45584">MGRVSLLIGPIGQLVTAKSMPWRYGDQVLIMENAGIAVDGNKIIEVGSWDTIGSKYEGECRIPAEESLVTAGLIDPHTHLLFSGSREDELELKLEGVPYEEILRRGGGIYRTVSATVGATDNELRRILLNRLFEVAKYGTTTIEVKSGYGIELNQEIRLLRIINDPSIKAPIDVVPTYLVHVPPRDMDRGEYVNMVMGSLDKVKGLAKFVDVFCDEGAFTVQETRGILREASRRGFGLRLHADEIAYIGCSDLVREFSIASLDHLLNLPEQNARLIAEGGSVATLLPVTILSLMSSKRPPVKALRGAGVPIALGSDFSPNSWSLNMQYAMELATYLLGMAPIEVLMAATVNAAYSLGFRDRGIIQPGYLADIVVWDTPNYRWLSYELGRNKVLAVIKRGAVLDSTPMGTVISKECA</sequence>
<comment type="cofactor">
    <cofactor evidence="7">
        <name>Zn(2+)</name>
        <dbReference type="ChEBI" id="CHEBI:29105"/>
    </cofactor>
    <cofactor evidence="7">
        <name>Fe(3+)</name>
        <dbReference type="ChEBI" id="CHEBI:29034"/>
    </cofactor>
    <text evidence="7">Binds 1 zinc or iron ion per subunit.</text>
</comment>
<dbReference type="GO" id="GO:0005506">
    <property type="term" value="F:iron ion binding"/>
    <property type="evidence" value="ECO:0007669"/>
    <property type="project" value="UniProtKB-UniRule"/>
</dbReference>
<accession>A0A830E209</accession>
<protein>
    <recommendedName>
        <fullName evidence="1 7">Imidazolonepropionase</fullName>
        <ecNumber evidence="1 7">3.5.2.7</ecNumber>
    </recommendedName>
    <alternativeName>
        <fullName evidence="7">Imidazolone-5-propionate hydrolase</fullName>
    </alternativeName>
</protein>
<feature type="binding site" evidence="7">
    <location>
        <position position="86"/>
    </location>
    <ligand>
        <name>4-imidazolone-5-propanoate</name>
        <dbReference type="ChEBI" id="CHEBI:77893"/>
    </ligand>
</feature>
<dbReference type="GO" id="GO:0019557">
    <property type="term" value="P:L-histidine catabolic process to glutamate and formate"/>
    <property type="evidence" value="ECO:0007669"/>
    <property type="project" value="UniProtKB-UniPathway"/>
</dbReference>
<reference evidence="9" key="4">
    <citation type="journal article" date="2023" name="Microbiol. Resour. Announc.">
        <title>Complete Genome Sequence of Vulcanisaeta souniana Strain IC-059, a Hyperthermophilic Archaeon Isolated from Hot Spring Water in Japan.</title>
        <authorList>
            <person name="Kato S."/>
            <person name="Itoh T."/>
            <person name="Wu L."/>
            <person name="Ma J."/>
            <person name="Ohkuma M."/>
        </authorList>
    </citation>
    <scope>NUCLEOTIDE SEQUENCE</scope>
    <source>
        <strain evidence="9">JCM 11219</strain>
    </source>
</reference>
<dbReference type="PANTHER" id="PTHR42752:SF1">
    <property type="entry name" value="IMIDAZOLONEPROPIONASE-RELATED"/>
    <property type="match status" value="1"/>
</dbReference>
<dbReference type="OrthoDB" id="24954at2157"/>